<sequence>MRYKHLFFDLDDTLWDSKRNSTEALHEIFIQHALQSALGITEDAFIEQFHQVNYALWDQYSAGEINQQQLRQRRFPLVFEGLGITQLPDTEAMQTDYLAICPRKPHLMPYTKDLLNHLKGRYELHIITNGFMDVQSIKMECSGISHYFEEVVTAERAGCQKPNRQIFDFARQLVNANDPDCLMIGDNLLADVGGAKNAEMDHVFYNHGRVSHQYSPTYEVHCHQDLMQLL</sequence>
<dbReference type="Gene3D" id="1.10.150.240">
    <property type="entry name" value="Putative phosphatase, domain 2"/>
    <property type="match status" value="1"/>
</dbReference>
<gene>
    <name evidence="1" type="ORF">QNI22_26725</name>
</gene>
<dbReference type="EMBL" id="JASJOU010000011">
    <property type="protein sequence ID" value="MDJ1504282.1"/>
    <property type="molecule type" value="Genomic_DNA"/>
</dbReference>
<dbReference type="PANTHER" id="PTHR47478:SF1">
    <property type="entry name" value="PYRIMIDINE 5'-NUCLEOTIDASE YJJG"/>
    <property type="match status" value="1"/>
</dbReference>
<dbReference type="NCBIfam" id="TIGR01549">
    <property type="entry name" value="HAD-SF-IA-v1"/>
    <property type="match status" value="1"/>
</dbReference>
<dbReference type="InterPro" id="IPR023214">
    <property type="entry name" value="HAD_sf"/>
</dbReference>
<dbReference type="PANTHER" id="PTHR47478">
    <property type="match status" value="1"/>
</dbReference>
<dbReference type="Pfam" id="PF00702">
    <property type="entry name" value="Hydrolase"/>
    <property type="match status" value="1"/>
</dbReference>
<evidence type="ECO:0000313" key="2">
    <source>
        <dbReference type="Proteomes" id="UP001232063"/>
    </source>
</evidence>
<name>A0AAE3RA18_9BACT</name>
<dbReference type="InterPro" id="IPR011951">
    <property type="entry name" value="HAD-SF_hydro_IA_YjjG/PynA"/>
</dbReference>
<dbReference type="NCBIfam" id="TIGR02254">
    <property type="entry name" value="YjjG_YfnB"/>
    <property type="match status" value="1"/>
</dbReference>
<reference evidence="1" key="1">
    <citation type="submission" date="2023-05" db="EMBL/GenBank/DDBJ databases">
        <authorList>
            <person name="Zhang X."/>
        </authorList>
    </citation>
    <scope>NUCLEOTIDE SEQUENCE</scope>
    <source>
        <strain evidence="1">BD1B2-1</strain>
    </source>
</reference>
<dbReference type="SUPFAM" id="SSF56784">
    <property type="entry name" value="HAD-like"/>
    <property type="match status" value="1"/>
</dbReference>
<dbReference type="InterPro" id="IPR006439">
    <property type="entry name" value="HAD-SF_hydro_IA"/>
</dbReference>
<protein>
    <submittedName>
        <fullName evidence="1">YjjG family noncanonical pyrimidine nucleotidase</fullName>
    </submittedName>
</protein>
<dbReference type="InterPro" id="IPR036412">
    <property type="entry name" value="HAD-like_sf"/>
</dbReference>
<dbReference type="RefSeq" id="WP_313974652.1">
    <property type="nucleotide sequence ID" value="NZ_JASJOU010000011.1"/>
</dbReference>
<dbReference type="Proteomes" id="UP001232063">
    <property type="component" value="Unassembled WGS sequence"/>
</dbReference>
<organism evidence="1 2">
    <name type="scientific">Xanthocytophaga agilis</name>
    <dbReference type="NCBI Taxonomy" id="3048010"/>
    <lineage>
        <taxon>Bacteria</taxon>
        <taxon>Pseudomonadati</taxon>
        <taxon>Bacteroidota</taxon>
        <taxon>Cytophagia</taxon>
        <taxon>Cytophagales</taxon>
        <taxon>Rhodocytophagaceae</taxon>
        <taxon>Xanthocytophaga</taxon>
    </lineage>
</organism>
<dbReference type="SFLD" id="SFLDG01129">
    <property type="entry name" value="C1.5:_HAD__Beta-PGM__Phosphata"/>
    <property type="match status" value="1"/>
</dbReference>
<dbReference type="AlphaFoldDB" id="A0AAE3RA18"/>
<proteinExistence type="predicted"/>
<dbReference type="InterPro" id="IPR023198">
    <property type="entry name" value="PGP-like_dom2"/>
</dbReference>
<evidence type="ECO:0000313" key="1">
    <source>
        <dbReference type="EMBL" id="MDJ1504282.1"/>
    </source>
</evidence>
<dbReference type="Gene3D" id="3.40.50.1000">
    <property type="entry name" value="HAD superfamily/HAD-like"/>
    <property type="match status" value="1"/>
</dbReference>
<dbReference type="InterPro" id="IPR052550">
    <property type="entry name" value="Pyrimidine_5'-ntase_YjjG"/>
</dbReference>
<comment type="caution">
    <text evidence="1">The sequence shown here is derived from an EMBL/GenBank/DDBJ whole genome shotgun (WGS) entry which is preliminary data.</text>
</comment>
<dbReference type="SFLD" id="SFLDG01135">
    <property type="entry name" value="C1.5.6:_HAD__Beta-PGM__Phospha"/>
    <property type="match status" value="1"/>
</dbReference>
<dbReference type="GO" id="GO:0008253">
    <property type="term" value="F:5'-nucleotidase activity"/>
    <property type="evidence" value="ECO:0007669"/>
    <property type="project" value="InterPro"/>
</dbReference>
<accession>A0AAE3RA18</accession>
<keyword evidence="2" id="KW-1185">Reference proteome</keyword>
<dbReference type="SFLD" id="SFLDS00003">
    <property type="entry name" value="Haloacid_Dehalogenase"/>
    <property type="match status" value="1"/>
</dbReference>